<dbReference type="InterPro" id="IPR051715">
    <property type="entry name" value="Intimin-Invasin_domain"/>
</dbReference>
<name>A0AAU7LPY7_9BURK</name>
<dbReference type="AlphaFoldDB" id="A0AAU7LPY7"/>
<feature type="region of interest" description="Disordered" evidence="2">
    <location>
        <begin position="596"/>
        <end position="618"/>
    </location>
</feature>
<feature type="domain" description="Big-1" evidence="4">
    <location>
        <begin position="333"/>
        <end position="429"/>
    </location>
</feature>
<dbReference type="PROSITE" id="PS51257">
    <property type="entry name" value="PROKAR_LIPOPROTEIN"/>
    <property type="match status" value="1"/>
</dbReference>
<dbReference type="InterPro" id="IPR003344">
    <property type="entry name" value="Big_1_dom"/>
</dbReference>
<dbReference type="PANTHER" id="PTHR39576:SF2">
    <property type="entry name" value="ATTACHING AND EFFACING PROTEIN HOMOLOG-RELATED"/>
    <property type="match status" value="1"/>
</dbReference>
<evidence type="ECO:0000259" key="4">
    <source>
        <dbReference type="PROSITE" id="PS51127"/>
    </source>
</evidence>
<reference evidence="5" key="1">
    <citation type="submission" date="2024-05" db="EMBL/GenBank/DDBJ databases">
        <authorList>
            <person name="Bunk B."/>
            <person name="Swiderski J."/>
            <person name="Sproer C."/>
            <person name="Thiel V."/>
        </authorList>
    </citation>
    <scope>NUCLEOTIDE SEQUENCE</scope>
    <source>
        <strain evidence="5">DSM 17735</strain>
    </source>
</reference>
<comment type="similarity">
    <text evidence="1">Belongs to the intimin/invasin family.</text>
</comment>
<dbReference type="Gene3D" id="2.60.40.10">
    <property type="entry name" value="Immunoglobulins"/>
    <property type="match status" value="4"/>
</dbReference>
<dbReference type="EMBL" id="CP157675">
    <property type="protein sequence ID" value="XBP69692.1"/>
    <property type="molecule type" value="Genomic_DNA"/>
</dbReference>
<protein>
    <submittedName>
        <fullName evidence="5">Ig-like domain-containing protein</fullName>
    </submittedName>
</protein>
<gene>
    <name evidence="5" type="ORF">ABLV49_17670</name>
</gene>
<dbReference type="PANTHER" id="PTHR39576">
    <property type="entry name" value="ATTACHING AND EFFACING PROTEIN HOMOLOG-RELATED-RELATED"/>
    <property type="match status" value="1"/>
</dbReference>
<dbReference type="InterPro" id="IPR013783">
    <property type="entry name" value="Ig-like_fold"/>
</dbReference>
<dbReference type="InterPro" id="IPR008964">
    <property type="entry name" value="Invasin/intimin_cell_adhesion"/>
</dbReference>
<evidence type="ECO:0000313" key="5">
    <source>
        <dbReference type="EMBL" id="XBP69692.1"/>
    </source>
</evidence>
<proteinExistence type="inferred from homology"/>
<evidence type="ECO:0000256" key="3">
    <source>
        <dbReference type="SAM" id="SignalP"/>
    </source>
</evidence>
<dbReference type="SMART" id="SM00634">
    <property type="entry name" value="BID_1"/>
    <property type="match status" value="4"/>
</dbReference>
<dbReference type="Pfam" id="PF02369">
    <property type="entry name" value="Big_1"/>
    <property type="match status" value="1"/>
</dbReference>
<dbReference type="SUPFAM" id="SSF49373">
    <property type="entry name" value="Invasin/intimin cell-adhesion fragments"/>
    <property type="match status" value="4"/>
</dbReference>
<evidence type="ECO:0000256" key="2">
    <source>
        <dbReference type="SAM" id="MobiDB-lite"/>
    </source>
</evidence>
<feature type="chain" id="PRO_5043347024" evidence="3">
    <location>
        <begin position="21"/>
        <end position="618"/>
    </location>
</feature>
<accession>A0AAU7LPY7</accession>
<dbReference type="RefSeq" id="WP_349278488.1">
    <property type="nucleotide sequence ID" value="NZ_CBCSCU010000016.1"/>
</dbReference>
<dbReference type="PROSITE" id="PS51127">
    <property type="entry name" value="BIG1"/>
    <property type="match status" value="2"/>
</dbReference>
<feature type="domain" description="Big-1" evidence="4">
    <location>
        <begin position="231"/>
        <end position="319"/>
    </location>
</feature>
<keyword evidence="3" id="KW-0732">Signal</keyword>
<evidence type="ECO:0000256" key="1">
    <source>
        <dbReference type="ARBA" id="ARBA00010116"/>
    </source>
</evidence>
<feature type="signal peptide" evidence="3">
    <location>
        <begin position="1"/>
        <end position="20"/>
    </location>
</feature>
<sequence>MKFFKYLSVAALAIALVACGGGGAESTTPVVTTPVVTTPAEKPASIEVLTSSNTLQSAGSEAVITAFIKNGNNVGMAGQTVSFSASSGTLQSPSLVTDDSGAVTAKLSAGSNKAIRDITVTVTAGTASGNVVIPVTGTRISIAGSGSLQVGGSAAQYTVRAVDSSGNPINGASIAVNSALGNALAPNSLVTDSSGNATFMYTPNIAGAETLKVSGLGSSATTAVIISAIDFITLSPSSNTLIPVGSSQVVTVQYKLSGVGVSGKTVAFSTTRGSFTTANAVTNASGAASATLSSTTAGPAVVIAQIVGVGQVNLPVQFVATTPATIVVQANPGAVLPNPSGTANQSTIEAVVRDDAGNSVANRQVNFSTLQDISNGTLSPGVATTDANGRAQVQFIPGATSTPANGVLIQAEVASTAIRSTTSLTVNGQALFITLGFGNTISNLDETTYSKPFSVYVTDANGVAVGNQQVTLAVIPEEYYKGALAWNGTVWTYAAMPTVCPNEDLNGDGVLGIRVDNNATEDTNGDRQLTPGNVVVAAPGNVTTDTSGRATLNLQYGEQYAPWVRVRIAARASVGGTESRQSILFALNGSAPDFTDETAPPAGVRSPFGVSTLCTNSN</sequence>
<dbReference type="GO" id="GO:0009279">
    <property type="term" value="C:cell outer membrane"/>
    <property type="evidence" value="ECO:0007669"/>
    <property type="project" value="TreeGrafter"/>
</dbReference>
<organism evidence="5">
    <name type="scientific">Polaromonas hydrogenivorans</name>
    <dbReference type="NCBI Taxonomy" id="335476"/>
    <lineage>
        <taxon>Bacteria</taxon>
        <taxon>Pseudomonadati</taxon>
        <taxon>Pseudomonadota</taxon>
        <taxon>Betaproteobacteria</taxon>
        <taxon>Burkholderiales</taxon>
        <taxon>Comamonadaceae</taxon>
        <taxon>Polaromonas</taxon>
    </lineage>
</organism>